<keyword evidence="1" id="KW-0489">Methyltransferase</keyword>
<dbReference type="CDD" id="cd02440">
    <property type="entry name" value="AdoMet_MTases"/>
    <property type="match status" value="1"/>
</dbReference>
<evidence type="ECO:0000313" key="2">
    <source>
        <dbReference type="Proteomes" id="UP001526166"/>
    </source>
</evidence>
<dbReference type="Proteomes" id="UP001526166">
    <property type="component" value="Unassembled WGS sequence"/>
</dbReference>
<sequence length="200" mass="21330">MNNIALFLGQAIRRPSQISAVVPSSRRLARAMVRSLGADTGLVAELGPGTGNITREILARGVAPADLTLFELNPVFCHRLAAQFPGVRIENRPAQDMAAIGVENLGAIVSSLPLLSMPAALQHAILRACLAALAPHGRIIQFTYGPRPPLDPQVQHDLGLAVHRGPQVLLNMPPARVYSYTRHQVGIPPHTDCKTASGTL</sequence>
<dbReference type="EMBL" id="JAOWKW010000008">
    <property type="protein sequence ID" value="MCV2879416.1"/>
    <property type="molecule type" value="Genomic_DNA"/>
</dbReference>
<accession>A0ABT3A094</accession>
<comment type="caution">
    <text evidence="1">The sequence shown here is derived from an EMBL/GenBank/DDBJ whole genome shotgun (WGS) entry which is preliminary data.</text>
</comment>
<gene>
    <name evidence="1" type="ORF">OE699_11185</name>
</gene>
<name>A0ABT3A094_9RHOB</name>
<dbReference type="GO" id="GO:0032259">
    <property type="term" value="P:methylation"/>
    <property type="evidence" value="ECO:0007669"/>
    <property type="project" value="UniProtKB-KW"/>
</dbReference>
<reference evidence="1 2" key="1">
    <citation type="submission" date="2022-10" db="EMBL/GenBank/DDBJ databases">
        <title>Sinirhodobacter sp. nov., isolated from ocean surface sediments.</title>
        <authorList>
            <person name="He W."/>
            <person name="Wang L."/>
            <person name="Zhang D.-F."/>
        </authorList>
    </citation>
    <scope>NUCLEOTIDE SEQUENCE [LARGE SCALE GENOMIC DNA]</scope>
    <source>
        <strain evidence="1 2">WL0115</strain>
    </source>
</reference>
<keyword evidence="2" id="KW-1185">Reference proteome</keyword>
<organism evidence="1 2">
    <name type="scientific">Sedimentimonas flavescens</name>
    <dbReference type="NCBI Taxonomy" id="2851012"/>
    <lineage>
        <taxon>Bacteria</taxon>
        <taxon>Pseudomonadati</taxon>
        <taxon>Pseudomonadota</taxon>
        <taxon>Alphaproteobacteria</taxon>
        <taxon>Rhodobacterales</taxon>
        <taxon>Rhodobacter group</taxon>
        <taxon>Sedimentimonas</taxon>
    </lineage>
</organism>
<protein>
    <submittedName>
        <fullName evidence="1">Methyltransferase type 12</fullName>
    </submittedName>
</protein>
<evidence type="ECO:0000313" key="1">
    <source>
        <dbReference type="EMBL" id="MCV2879416.1"/>
    </source>
</evidence>
<keyword evidence="1" id="KW-0808">Transferase</keyword>
<dbReference type="GO" id="GO:0008168">
    <property type="term" value="F:methyltransferase activity"/>
    <property type="evidence" value="ECO:0007669"/>
    <property type="project" value="UniProtKB-KW"/>
</dbReference>
<proteinExistence type="predicted"/>
<dbReference type="RefSeq" id="WP_218631303.1">
    <property type="nucleotide sequence ID" value="NZ_JAHVAI010000019.1"/>
</dbReference>